<dbReference type="AlphaFoldDB" id="A0A6B2JYU9"/>
<keyword evidence="1" id="KW-0732">Signal</keyword>
<accession>A0A6B2JYU9</accession>
<feature type="signal peptide" evidence="1">
    <location>
        <begin position="1"/>
        <end position="18"/>
    </location>
</feature>
<gene>
    <name evidence="2" type="ORF">GZA08_10905</name>
</gene>
<protein>
    <submittedName>
        <fullName evidence="2">Uncharacterized protein</fullName>
    </submittedName>
</protein>
<dbReference type="EMBL" id="JAAGAB010000002">
    <property type="protein sequence ID" value="NDV01474.1"/>
    <property type="molecule type" value="Genomic_DNA"/>
</dbReference>
<feature type="chain" id="PRO_5025685267" evidence="1">
    <location>
        <begin position="19"/>
        <end position="132"/>
    </location>
</feature>
<comment type="caution">
    <text evidence="2">The sequence shown here is derived from an EMBL/GenBank/DDBJ whole genome shotgun (WGS) entry which is preliminary data.</text>
</comment>
<proteinExistence type="predicted"/>
<evidence type="ECO:0000313" key="3">
    <source>
        <dbReference type="Proteomes" id="UP000474757"/>
    </source>
</evidence>
<reference evidence="2 3" key="1">
    <citation type="submission" date="2020-02" db="EMBL/GenBank/DDBJ databases">
        <title>Pseudoroseicyclus tamarix, sp. nov., isolated from offshore sediment of a Tamarix chinensis forest.</title>
        <authorList>
            <person name="Gai Y."/>
        </authorList>
    </citation>
    <scope>NUCLEOTIDE SEQUENCE [LARGE SCALE GENOMIC DNA]</scope>
    <source>
        <strain evidence="2 3">CLL3-39</strain>
    </source>
</reference>
<name>A0A6B2JYU9_9RHOB</name>
<dbReference type="PROSITE" id="PS51257">
    <property type="entry name" value="PROKAR_LIPOPROTEIN"/>
    <property type="match status" value="1"/>
</dbReference>
<evidence type="ECO:0000313" key="2">
    <source>
        <dbReference type="EMBL" id="NDV01474.1"/>
    </source>
</evidence>
<organism evidence="2 3">
    <name type="scientific">Pseudoroseicyclus tamaricis</name>
    <dbReference type="NCBI Taxonomy" id="2705421"/>
    <lineage>
        <taxon>Bacteria</taxon>
        <taxon>Pseudomonadati</taxon>
        <taxon>Pseudomonadota</taxon>
        <taxon>Alphaproteobacteria</taxon>
        <taxon>Rhodobacterales</taxon>
        <taxon>Paracoccaceae</taxon>
        <taxon>Pseudoroseicyclus</taxon>
    </lineage>
</organism>
<evidence type="ECO:0000256" key="1">
    <source>
        <dbReference type="SAM" id="SignalP"/>
    </source>
</evidence>
<keyword evidence="3" id="KW-1185">Reference proteome</keyword>
<dbReference type="RefSeq" id="WP_163893454.1">
    <property type="nucleotide sequence ID" value="NZ_JAAFYS010000002.1"/>
</dbReference>
<sequence length="132" mass="13130">MKSASTAMAALIGAAALAGCSVNPDRVTGGPDQSPLISLNLPDFRTGGSSSDPTGVAAAPEVPVAPAAAEDRLVSAIEAQGCVLTSANVDSVLLSANLTADELRVITEQLVEAGRAELSGEGAIRILSTNCI</sequence>
<dbReference type="Proteomes" id="UP000474757">
    <property type="component" value="Unassembled WGS sequence"/>
</dbReference>